<dbReference type="Proteomes" id="UP000499080">
    <property type="component" value="Unassembled WGS sequence"/>
</dbReference>
<sequence length="174" mass="19459">MVHNFWMVSALESETCNAGHLDTSKIVDYRDIQNISEELSHSQGDPRVCENRPLISTTATESVTGPSIAQSTSEERLISKATSQSAKAFLLLLPLLWRLFDGLLLSKTHLNSCLIPKLKTLNAETVQLLLQILRRLLRDLHVSKTSLKNCPSPKVTTWNAETVSVFLPPLQRQL</sequence>
<name>A0A4Y2JVW8_ARAVE</name>
<dbReference type="AlphaFoldDB" id="A0A4Y2JVW8"/>
<evidence type="ECO:0000313" key="2">
    <source>
        <dbReference type="Proteomes" id="UP000499080"/>
    </source>
</evidence>
<keyword evidence="2" id="KW-1185">Reference proteome</keyword>
<gene>
    <name evidence="1" type="ORF">AVEN_154606_1</name>
</gene>
<proteinExistence type="predicted"/>
<protein>
    <submittedName>
        <fullName evidence="1">Uncharacterized protein</fullName>
    </submittedName>
</protein>
<comment type="caution">
    <text evidence="1">The sequence shown here is derived from an EMBL/GenBank/DDBJ whole genome shotgun (WGS) entry which is preliminary data.</text>
</comment>
<reference evidence="1 2" key="1">
    <citation type="journal article" date="2019" name="Sci. Rep.">
        <title>Orb-weaving spider Araneus ventricosus genome elucidates the spidroin gene catalogue.</title>
        <authorList>
            <person name="Kono N."/>
            <person name="Nakamura H."/>
            <person name="Ohtoshi R."/>
            <person name="Moran D.A.P."/>
            <person name="Shinohara A."/>
            <person name="Yoshida Y."/>
            <person name="Fujiwara M."/>
            <person name="Mori M."/>
            <person name="Tomita M."/>
            <person name="Arakawa K."/>
        </authorList>
    </citation>
    <scope>NUCLEOTIDE SEQUENCE [LARGE SCALE GENOMIC DNA]</scope>
</reference>
<dbReference type="EMBL" id="BGPR01112114">
    <property type="protein sequence ID" value="GBM94134.1"/>
    <property type="molecule type" value="Genomic_DNA"/>
</dbReference>
<organism evidence="1 2">
    <name type="scientific">Araneus ventricosus</name>
    <name type="common">Orbweaver spider</name>
    <name type="synonym">Epeira ventricosa</name>
    <dbReference type="NCBI Taxonomy" id="182803"/>
    <lineage>
        <taxon>Eukaryota</taxon>
        <taxon>Metazoa</taxon>
        <taxon>Ecdysozoa</taxon>
        <taxon>Arthropoda</taxon>
        <taxon>Chelicerata</taxon>
        <taxon>Arachnida</taxon>
        <taxon>Araneae</taxon>
        <taxon>Araneomorphae</taxon>
        <taxon>Entelegynae</taxon>
        <taxon>Araneoidea</taxon>
        <taxon>Araneidae</taxon>
        <taxon>Araneus</taxon>
    </lineage>
</organism>
<accession>A0A4Y2JVW8</accession>
<evidence type="ECO:0000313" key="1">
    <source>
        <dbReference type="EMBL" id="GBM94134.1"/>
    </source>
</evidence>